<sequence length="232" mass="27137">MAKLNNLMYTALNASGDNYLQWALDTKIHLKSKELCECIEDDNNCSKGDKYKAIMYIRHHMDESLKSQYLTIEDPLELWTELTNKYGHQKMVLLPKAQVDWKTLRVQDFKSMDRYNLELFKIASRLKLCGIEVTDEDLIEKTLSTYYTNDILLQQQIRERSFKTYASLISCLYAESLGQDGQNVEHPIDLYQENLKKNQEANLVHLDGEGDFDHENDDQLDYETSDCLKEDN</sequence>
<proteinExistence type="predicted"/>
<accession>A0ABM0TT53</accession>
<evidence type="ECO:0000313" key="2">
    <source>
        <dbReference type="Proteomes" id="UP000694864"/>
    </source>
</evidence>
<feature type="region of interest" description="Disordered" evidence="1">
    <location>
        <begin position="208"/>
        <end position="232"/>
    </location>
</feature>
<reference evidence="2" key="1">
    <citation type="journal article" date="2014" name="Nat. Commun.">
        <title>The emerging biofuel crop Camelina sativa retains a highly undifferentiated hexaploid genome structure.</title>
        <authorList>
            <person name="Kagale S."/>
            <person name="Koh C."/>
            <person name="Nixon J."/>
            <person name="Bollina V."/>
            <person name="Clarke W.E."/>
            <person name="Tuteja R."/>
            <person name="Spillane C."/>
            <person name="Robinson S.J."/>
            <person name="Links M.G."/>
            <person name="Clarke C."/>
            <person name="Higgins E.E."/>
            <person name="Huebert T."/>
            <person name="Sharpe A.G."/>
            <person name="Parkin I.A."/>
        </authorList>
    </citation>
    <scope>NUCLEOTIDE SEQUENCE [LARGE SCALE GENOMIC DNA]</scope>
    <source>
        <strain evidence="2">cv. DH55</strain>
    </source>
</reference>
<reference evidence="3" key="2">
    <citation type="submission" date="2025-08" db="UniProtKB">
        <authorList>
            <consortium name="RefSeq"/>
        </authorList>
    </citation>
    <scope>IDENTIFICATION</scope>
    <source>
        <tissue evidence="3">Leaf</tissue>
    </source>
</reference>
<organism evidence="2 3">
    <name type="scientific">Camelina sativa</name>
    <name type="common">False flax</name>
    <name type="synonym">Myagrum sativum</name>
    <dbReference type="NCBI Taxonomy" id="90675"/>
    <lineage>
        <taxon>Eukaryota</taxon>
        <taxon>Viridiplantae</taxon>
        <taxon>Streptophyta</taxon>
        <taxon>Embryophyta</taxon>
        <taxon>Tracheophyta</taxon>
        <taxon>Spermatophyta</taxon>
        <taxon>Magnoliopsida</taxon>
        <taxon>eudicotyledons</taxon>
        <taxon>Gunneridae</taxon>
        <taxon>Pentapetalae</taxon>
        <taxon>rosids</taxon>
        <taxon>malvids</taxon>
        <taxon>Brassicales</taxon>
        <taxon>Brassicaceae</taxon>
        <taxon>Camelineae</taxon>
        <taxon>Camelina</taxon>
    </lineage>
</organism>
<evidence type="ECO:0000256" key="1">
    <source>
        <dbReference type="SAM" id="MobiDB-lite"/>
    </source>
</evidence>
<dbReference type="Proteomes" id="UP000694864">
    <property type="component" value="Chromosome 9"/>
</dbReference>
<dbReference type="PANTHER" id="PTHR33325">
    <property type="entry name" value="ZINC FINGER, CCHC-TYPE-RELATED"/>
    <property type="match status" value="1"/>
</dbReference>
<dbReference type="PANTHER" id="PTHR33325:SF12">
    <property type="entry name" value="ZINC FINGER, CCHC-TYPE-RELATED"/>
    <property type="match status" value="1"/>
</dbReference>
<feature type="compositionally biased region" description="Acidic residues" evidence="1">
    <location>
        <begin position="214"/>
        <end position="224"/>
    </location>
</feature>
<dbReference type="GeneID" id="104715207"/>
<keyword evidence="2" id="KW-1185">Reference proteome</keyword>
<name>A0ABM0TT53_CAMSA</name>
<evidence type="ECO:0000313" key="3">
    <source>
        <dbReference type="RefSeq" id="XP_010430940.1"/>
    </source>
</evidence>
<gene>
    <name evidence="3" type="primary">LOC104715207</name>
</gene>
<dbReference type="RefSeq" id="XP_010430940.1">
    <property type="nucleotide sequence ID" value="XM_010432638.1"/>
</dbReference>
<dbReference type="Pfam" id="PF14223">
    <property type="entry name" value="Retrotran_gag_2"/>
    <property type="match status" value="1"/>
</dbReference>
<protein>
    <submittedName>
        <fullName evidence="3">Uncharacterized protein LOC104715207</fullName>
    </submittedName>
</protein>